<feature type="compositionally biased region" description="Polar residues" evidence="1">
    <location>
        <begin position="454"/>
        <end position="464"/>
    </location>
</feature>
<evidence type="ECO:0000313" key="2">
    <source>
        <dbReference type="EMBL" id="CAK9073135.1"/>
    </source>
</evidence>
<keyword evidence="3" id="KW-1185">Reference proteome</keyword>
<proteinExistence type="predicted"/>
<evidence type="ECO:0000256" key="1">
    <source>
        <dbReference type="SAM" id="MobiDB-lite"/>
    </source>
</evidence>
<evidence type="ECO:0000313" key="3">
    <source>
        <dbReference type="Proteomes" id="UP001642484"/>
    </source>
</evidence>
<dbReference type="EMBL" id="CAXAMN010022843">
    <property type="protein sequence ID" value="CAK9073135.1"/>
    <property type="molecule type" value="Genomic_DNA"/>
</dbReference>
<accession>A0ABP0PAS0</accession>
<comment type="caution">
    <text evidence="2">The sequence shown here is derived from an EMBL/GenBank/DDBJ whole genome shotgun (WGS) entry which is preliminary data.</text>
</comment>
<name>A0ABP0PAS0_9DINO</name>
<feature type="region of interest" description="Disordered" evidence="1">
    <location>
        <begin position="446"/>
        <end position="497"/>
    </location>
</feature>
<dbReference type="Proteomes" id="UP001642484">
    <property type="component" value="Unassembled WGS sequence"/>
</dbReference>
<sequence>MARSCTNIRDVATLSALMTQHASTCPIPKKDSVSMQQLENDSFDLVMKQLRYDLQALKVAAGKRANWESTVYHTKLQHKVKRHELSVEAGQFFLQNYCKVITSETSDGMLAEFNLHRQNVINRLRLDSSACANFVFINWLAPSTLKSAVQSAQTQFASHSIISSEHNFGAVLMPIFTYKKGQLWMLETATLRSLAMAGLNVDHSWHLCFGKKSDARDGRPCTYPGRLLLHPTAKDHVWSTCSLVKTGRTADADMLHARDMIQVEDVRMDALPTSVDDDHSTVQGAQKYQQFGLSAGTKILDAVIDGLNIASSGALFIVDINPGVGNLFDAYVAKRPSVNFNLQYVCIVPDAISAEWFSESKVQMLAAGHMDGNITIPGHTVGAAECPSDLLEQELELPKLNIMVSRKDLYPEVPGTVMRQWATHGVFGEEFNKFLNQLHEEYGPLLEQKDSPTETKTGAGTTEVPQGKKRKPSTPPSTAKRTKVDRAKVIPTSAKSA</sequence>
<organism evidence="2 3">
    <name type="scientific">Durusdinium trenchii</name>
    <dbReference type="NCBI Taxonomy" id="1381693"/>
    <lineage>
        <taxon>Eukaryota</taxon>
        <taxon>Sar</taxon>
        <taxon>Alveolata</taxon>
        <taxon>Dinophyceae</taxon>
        <taxon>Suessiales</taxon>
        <taxon>Symbiodiniaceae</taxon>
        <taxon>Durusdinium</taxon>
    </lineage>
</organism>
<protein>
    <recommendedName>
        <fullName evidence="4">Trimethylguanosine synthase</fullName>
    </recommendedName>
</protein>
<reference evidence="2 3" key="1">
    <citation type="submission" date="2024-02" db="EMBL/GenBank/DDBJ databases">
        <authorList>
            <person name="Chen Y."/>
            <person name="Shah S."/>
            <person name="Dougan E. K."/>
            <person name="Thang M."/>
            <person name="Chan C."/>
        </authorList>
    </citation>
    <scope>NUCLEOTIDE SEQUENCE [LARGE SCALE GENOMIC DNA]</scope>
</reference>
<evidence type="ECO:0008006" key="4">
    <source>
        <dbReference type="Google" id="ProtNLM"/>
    </source>
</evidence>
<gene>
    <name evidence="2" type="ORF">CCMP2556_LOCUS35988</name>
</gene>